<dbReference type="InterPro" id="IPR053197">
    <property type="entry name" value="F-box_SCFL_complex_component"/>
</dbReference>
<reference evidence="2" key="1">
    <citation type="submission" date="2023-04" db="EMBL/GenBank/DDBJ databases">
        <authorList>
            <person name="Vijverberg K."/>
            <person name="Xiong W."/>
            <person name="Schranz E."/>
        </authorList>
    </citation>
    <scope>NUCLEOTIDE SEQUENCE</scope>
</reference>
<evidence type="ECO:0000313" key="2">
    <source>
        <dbReference type="EMBL" id="CAI9276245.1"/>
    </source>
</evidence>
<dbReference type="Proteomes" id="UP001177003">
    <property type="component" value="Chromosome 3"/>
</dbReference>
<protein>
    <recommendedName>
        <fullName evidence="1">F-box/LRR-repeat protein 15/At3g58940/PEG3-like LRR domain-containing protein</fullName>
    </recommendedName>
</protein>
<dbReference type="SUPFAM" id="SSF52047">
    <property type="entry name" value="RNI-like"/>
    <property type="match status" value="1"/>
</dbReference>
<evidence type="ECO:0000313" key="3">
    <source>
        <dbReference type="Proteomes" id="UP001177003"/>
    </source>
</evidence>
<gene>
    <name evidence="2" type="ORF">LSALG_LOCUS16234</name>
</gene>
<organism evidence="2 3">
    <name type="scientific">Lactuca saligna</name>
    <name type="common">Willowleaf lettuce</name>
    <dbReference type="NCBI Taxonomy" id="75948"/>
    <lineage>
        <taxon>Eukaryota</taxon>
        <taxon>Viridiplantae</taxon>
        <taxon>Streptophyta</taxon>
        <taxon>Embryophyta</taxon>
        <taxon>Tracheophyta</taxon>
        <taxon>Spermatophyta</taxon>
        <taxon>Magnoliopsida</taxon>
        <taxon>eudicotyledons</taxon>
        <taxon>Gunneridae</taxon>
        <taxon>Pentapetalae</taxon>
        <taxon>asterids</taxon>
        <taxon>campanulids</taxon>
        <taxon>Asterales</taxon>
        <taxon>Asteraceae</taxon>
        <taxon>Cichorioideae</taxon>
        <taxon>Cichorieae</taxon>
        <taxon>Lactucinae</taxon>
        <taxon>Lactuca</taxon>
    </lineage>
</organism>
<keyword evidence="3" id="KW-1185">Reference proteome</keyword>
<dbReference type="Pfam" id="PF24758">
    <property type="entry name" value="LRR_At5g56370"/>
    <property type="match status" value="1"/>
</dbReference>
<sequence>MPYLNFENLKRGPSISKFIFNVLSHLDNKTHVSSVNLVLGKSVRDNESVRKILNYAFSHNVQQLSVGLGHCVTRLRGGKMVKLPFSFSSIPTPTLDPDLPLPTLTTLHFHNVKLSHYSDIDLFSKCTNLKNLCLTGCRMERTNVLNICHPRLSNLTLENTPLDMSFNEVVNVVAPQLKNLTIKCSVVSSFLNLTWGFSSVFFQKLACCPTQRY</sequence>
<evidence type="ECO:0000259" key="1">
    <source>
        <dbReference type="Pfam" id="PF24758"/>
    </source>
</evidence>
<dbReference type="InterPro" id="IPR055411">
    <property type="entry name" value="LRR_FXL15/At3g58940/PEG3-like"/>
</dbReference>
<accession>A0AA35YLI2</accession>
<dbReference type="PANTHER" id="PTHR34223">
    <property type="entry name" value="OS11G0201299 PROTEIN"/>
    <property type="match status" value="1"/>
</dbReference>
<dbReference type="Gene3D" id="3.80.10.10">
    <property type="entry name" value="Ribonuclease Inhibitor"/>
    <property type="match status" value="1"/>
</dbReference>
<feature type="domain" description="F-box/LRR-repeat protein 15/At3g58940/PEG3-like LRR" evidence="1">
    <location>
        <begin position="80"/>
        <end position="183"/>
    </location>
</feature>
<proteinExistence type="predicted"/>
<dbReference type="InterPro" id="IPR032675">
    <property type="entry name" value="LRR_dom_sf"/>
</dbReference>
<dbReference type="AlphaFoldDB" id="A0AA35YLI2"/>
<name>A0AA35YLI2_LACSI</name>
<dbReference type="PANTHER" id="PTHR34223:SF101">
    <property type="entry name" value="F-BOX DOMAIN-CONTAINING PROTEIN"/>
    <property type="match status" value="1"/>
</dbReference>
<dbReference type="EMBL" id="OX465079">
    <property type="protein sequence ID" value="CAI9276245.1"/>
    <property type="molecule type" value="Genomic_DNA"/>
</dbReference>